<dbReference type="InterPro" id="IPR014057">
    <property type="entry name" value="HI1420"/>
</dbReference>
<dbReference type="EMBL" id="BMJA01000002">
    <property type="protein sequence ID" value="GGA33746.1"/>
    <property type="molecule type" value="Genomic_DNA"/>
</dbReference>
<evidence type="ECO:0000313" key="2">
    <source>
        <dbReference type="Proteomes" id="UP000620046"/>
    </source>
</evidence>
<sequence length="278" mass="30553">MKPNTIFIGGSRHVSRLPPEVKHRLDNVISSGHCVIVGDANGADKAVQKYFHDAAYNKVTVFCSGETFRNNLGQWQTRRVDVPKNQKGFQFYAAKDREMAQEADFGLMIWDGKSPGTVLNVLRLVRAGKIAVLFSVPEKRAINIKTQSDWDTFLSQCSSEFLHDLRERATPEEWQPNQQASFFKSVAVKSETPANPTERDLLDSLNAALAMSDAAAALEAIGKLAKVHGVTKLAKDTGLGQESLERALGSEVNPGFATVLKILSEFGVRLNAQPPQTD</sequence>
<dbReference type="RefSeq" id="WP_188794510.1">
    <property type="nucleotide sequence ID" value="NZ_BMJA01000002.1"/>
</dbReference>
<dbReference type="Proteomes" id="UP000620046">
    <property type="component" value="Unassembled WGS sequence"/>
</dbReference>
<protein>
    <recommendedName>
        <fullName evidence="3">Addiction module antidote protein</fullName>
    </recommendedName>
</protein>
<name>A0ABQ1FZM3_9GAMM</name>
<organism evidence="1 2">
    <name type="scientific">Dyella nitratireducens</name>
    <dbReference type="NCBI Taxonomy" id="1849580"/>
    <lineage>
        <taxon>Bacteria</taxon>
        <taxon>Pseudomonadati</taxon>
        <taxon>Pseudomonadota</taxon>
        <taxon>Gammaproteobacteria</taxon>
        <taxon>Lysobacterales</taxon>
        <taxon>Rhodanobacteraceae</taxon>
        <taxon>Dyella</taxon>
    </lineage>
</organism>
<evidence type="ECO:0008006" key="3">
    <source>
        <dbReference type="Google" id="ProtNLM"/>
    </source>
</evidence>
<dbReference type="Pfam" id="PF21716">
    <property type="entry name" value="dnstrm_HI1420"/>
    <property type="match status" value="1"/>
</dbReference>
<evidence type="ECO:0000313" key="1">
    <source>
        <dbReference type="EMBL" id="GGA33746.1"/>
    </source>
</evidence>
<accession>A0ABQ1FZM3</accession>
<gene>
    <name evidence="1" type="ORF">GCM10010981_23360</name>
</gene>
<comment type="caution">
    <text evidence="1">The sequence shown here is derived from an EMBL/GenBank/DDBJ whole genome shotgun (WGS) entry which is preliminary data.</text>
</comment>
<keyword evidence="2" id="KW-1185">Reference proteome</keyword>
<dbReference type="NCBIfam" id="TIGR02684">
    <property type="entry name" value="dnstrm_HI1420"/>
    <property type="match status" value="1"/>
</dbReference>
<reference evidence="2" key="1">
    <citation type="journal article" date="2019" name="Int. J. Syst. Evol. Microbiol.">
        <title>The Global Catalogue of Microorganisms (GCM) 10K type strain sequencing project: providing services to taxonomists for standard genome sequencing and annotation.</title>
        <authorList>
            <consortium name="The Broad Institute Genomics Platform"/>
            <consortium name="The Broad Institute Genome Sequencing Center for Infectious Disease"/>
            <person name="Wu L."/>
            <person name="Ma J."/>
        </authorList>
    </citation>
    <scope>NUCLEOTIDE SEQUENCE [LARGE SCALE GENOMIC DNA]</scope>
    <source>
        <strain evidence="2">CGMCC 1.15439</strain>
    </source>
</reference>
<proteinExistence type="predicted"/>